<feature type="transmembrane region" description="Helical" evidence="4">
    <location>
        <begin position="226"/>
        <end position="251"/>
    </location>
</feature>
<dbReference type="GO" id="GO:0022857">
    <property type="term" value="F:transmembrane transporter activity"/>
    <property type="evidence" value="ECO:0007669"/>
    <property type="project" value="InterPro"/>
</dbReference>
<evidence type="ECO:0000256" key="1">
    <source>
        <dbReference type="ARBA" id="ARBA00022692"/>
    </source>
</evidence>
<feature type="transmembrane region" description="Helical" evidence="4">
    <location>
        <begin position="263"/>
        <end position="283"/>
    </location>
</feature>
<keyword evidence="3 4" id="KW-0472">Membrane</keyword>
<dbReference type="OrthoDB" id="5800571at2"/>
<keyword evidence="1 4" id="KW-0812">Transmembrane</keyword>
<dbReference type="PANTHER" id="PTHR23526:SF2">
    <property type="entry name" value="MAJOR FACILITATOR SUPERFAMILY (MFS) PROFILE DOMAIN-CONTAINING PROTEIN"/>
    <property type="match status" value="1"/>
</dbReference>
<dbReference type="AlphaFoldDB" id="A0A1Y6C038"/>
<dbReference type="STRING" id="1513793.SAMN06296036_10941"/>
<feature type="transmembrane region" description="Helical" evidence="4">
    <location>
        <begin position="28"/>
        <end position="48"/>
    </location>
</feature>
<dbReference type="InterPro" id="IPR036259">
    <property type="entry name" value="MFS_trans_sf"/>
</dbReference>
<dbReference type="InterPro" id="IPR052528">
    <property type="entry name" value="Sugar_transport-like"/>
</dbReference>
<dbReference type="Pfam" id="PF07690">
    <property type="entry name" value="MFS_1"/>
    <property type="match status" value="1"/>
</dbReference>
<proteinExistence type="predicted"/>
<gene>
    <name evidence="5" type="ORF">SAMN06296036_10941</name>
</gene>
<accession>A0A1Y6C038</accession>
<organism evidence="5 6">
    <name type="scientific">Pseudobacteriovorax antillogorgiicola</name>
    <dbReference type="NCBI Taxonomy" id="1513793"/>
    <lineage>
        <taxon>Bacteria</taxon>
        <taxon>Pseudomonadati</taxon>
        <taxon>Bdellovibrionota</taxon>
        <taxon>Oligoflexia</taxon>
        <taxon>Oligoflexales</taxon>
        <taxon>Pseudobacteriovoracaceae</taxon>
        <taxon>Pseudobacteriovorax</taxon>
    </lineage>
</organism>
<evidence type="ECO:0000313" key="5">
    <source>
        <dbReference type="EMBL" id="SMF28748.1"/>
    </source>
</evidence>
<dbReference type="SUPFAM" id="SSF103473">
    <property type="entry name" value="MFS general substrate transporter"/>
    <property type="match status" value="1"/>
</dbReference>
<evidence type="ECO:0000313" key="6">
    <source>
        <dbReference type="Proteomes" id="UP000192907"/>
    </source>
</evidence>
<dbReference type="RefSeq" id="WP_132319448.1">
    <property type="nucleotide sequence ID" value="NZ_FWZT01000009.1"/>
</dbReference>
<dbReference type="PANTHER" id="PTHR23526">
    <property type="entry name" value="INTEGRAL MEMBRANE TRANSPORT PROTEIN-RELATED"/>
    <property type="match status" value="1"/>
</dbReference>
<dbReference type="Proteomes" id="UP000192907">
    <property type="component" value="Unassembled WGS sequence"/>
</dbReference>
<reference evidence="6" key="1">
    <citation type="submission" date="2017-04" db="EMBL/GenBank/DDBJ databases">
        <authorList>
            <person name="Varghese N."/>
            <person name="Submissions S."/>
        </authorList>
    </citation>
    <scope>NUCLEOTIDE SEQUENCE [LARGE SCALE GENOMIC DNA]</scope>
    <source>
        <strain evidence="6">RKEM611</strain>
    </source>
</reference>
<keyword evidence="6" id="KW-1185">Reference proteome</keyword>
<feature type="transmembrane region" description="Helical" evidence="4">
    <location>
        <begin position="353"/>
        <end position="372"/>
    </location>
</feature>
<sequence>MTKLHSLAKRLLGPPAPVSVPRNYYKDLSYQLLLGSSQPLLGAIAVIIIKQVLDGSNQQVALIQAGSMAGLLLSLPYTKYLSTSLPQKDYALPQVLAWIAMILAGFAGDALWFSLLVFLALALFHISSPCQGVLYQQIYEPQVRGTLVGRIKQWQLFLVMGLSWLLGHLIDVSPESYHPAYVLAGILGFITCFLFMSIDTGFVKVPKIERPSFLNYLQILFKDRKFSLFMAFQFLLGIANISGVAVFQVYINDKGFLGLSPDKAALLAGVLPPLAMFLSIRFWGGIFDRINIVQYRVITSIVIGLGFIFYPLFGFWGAFIGSIIWGIGRGGGQLAWSIGILDFAPEGQSSTYLSIHTFLTGVRGVIAPFLGVWALETQFAPQELFWMIATIIFLSAALTGLLVQVPTESRQ</sequence>
<feature type="transmembrane region" description="Helical" evidence="4">
    <location>
        <begin position="60"/>
        <end position="77"/>
    </location>
</feature>
<feature type="transmembrane region" description="Helical" evidence="4">
    <location>
        <begin position="319"/>
        <end position="341"/>
    </location>
</feature>
<dbReference type="EMBL" id="FWZT01000009">
    <property type="protein sequence ID" value="SMF28748.1"/>
    <property type="molecule type" value="Genomic_DNA"/>
</dbReference>
<feature type="transmembrane region" description="Helical" evidence="4">
    <location>
        <begin position="97"/>
        <end position="124"/>
    </location>
</feature>
<feature type="transmembrane region" description="Helical" evidence="4">
    <location>
        <begin position="295"/>
        <end position="313"/>
    </location>
</feature>
<dbReference type="InterPro" id="IPR011701">
    <property type="entry name" value="MFS"/>
</dbReference>
<name>A0A1Y6C038_9BACT</name>
<evidence type="ECO:0000256" key="3">
    <source>
        <dbReference type="ARBA" id="ARBA00023136"/>
    </source>
</evidence>
<feature type="transmembrane region" description="Helical" evidence="4">
    <location>
        <begin position="182"/>
        <end position="205"/>
    </location>
</feature>
<dbReference type="Gene3D" id="1.20.1250.20">
    <property type="entry name" value="MFS general substrate transporter like domains"/>
    <property type="match status" value="1"/>
</dbReference>
<feature type="transmembrane region" description="Helical" evidence="4">
    <location>
        <begin position="384"/>
        <end position="403"/>
    </location>
</feature>
<keyword evidence="2 4" id="KW-1133">Transmembrane helix</keyword>
<evidence type="ECO:0000256" key="2">
    <source>
        <dbReference type="ARBA" id="ARBA00022989"/>
    </source>
</evidence>
<protein>
    <submittedName>
        <fullName evidence="5">Nitrate/nitrite transporter NarK</fullName>
    </submittedName>
</protein>
<evidence type="ECO:0000256" key="4">
    <source>
        <dbReference type="SAM" id="Phobius"/>
    </source>
</evidence>